<keyword evidence="2" id="KW-1185">Reference proteome</keyword>
<dbReference type="Proteomes" id="UP000659172">
    <property type="component" value="Unassembled WGS sequence"/>
</dbReference>
<evidence type="ECO:0008006" key="3">
    <source>
        <dbReference type="Google" id="ProtNLM"/>
    </source>
</evidence>
<protein>
    <recommendedName>
        <fullName evidence="3">CMD domain protein</fullName>
    </recommendedName>
</protein>
<name>A0ABX2QI78_9HYPH</name>
<proteinExistence type="predicted"/>
<comment type="caution">
    <text evidence="1">The sequence shown here is derived from an EMBL/GenBank/DDBJ whole genome shotgun (WGS) entry which is preliminary data.</text>
</comment>
<reference evidence="1 2" key="1">
    <citation type="submission" date="2020-06" db="EMBL/GenBank/DDBJ databases">
        <title>Rhizobium sp.nov. isolated from the tomato plant.</title>
        <authorList>
            <person name="Thin K.K."/>
            <person name="Zhang X."/>
            <person name="He S."/>
        </authorList>
    </citation>
    <scope>NUCLEOTIDE SEQUENCE [LARGE SCALE GENOMIC DNA]</scope>
    <source>
        <strain evidence="1 2">DBTS2</strain>
    </source>
</reference>
<gene>
    <name evidence="1" type="ORF">HV823_19610</name>
</gene>
<dbReference type="EMBL" id="JABXYK010000013">
    <property type="protein sequence ID" value="NVP57473.1"/>
    <property type="molecule type" value="Genomic_DNA"/>
</dbReference>
<organism evidence="1 2">
    <name type="scientific">Mycoplana rhizolycopersici</name>
    <dbReference type="NCBI Taxonomy" id="2746702"/>
    <lineage>
        <taxon>Bacteria</taxon>
        <taxon>Pseudomonadati</taxon>
        <taxon>Pseudomonadota</taxon>
        <taxon>Alphaproteobacteria</taxon>
        <taxon>Hyphomicrobiales</taxon>
        <taxon>Rhizobiaceae</taxon>
        <taxon>Mycoplana</taxon>
    </lineage>
</organism>
<dbReference type="RefSeq" id="WP_176951437.1">
    <property type="nucleotide sequence ID" value="NZ_JABXYK010000013.1"/>
</dbReference>
<accession>A0ABX2QI78</accession>
<evidence type="ECO:0000313" key="2">
    <source>
        <dbReference type="Proteomes" id="UP000659172"/>
    </source>
</evidence>
<sequence>MTNTIEELGGIEPQSPISALLTRRAELIALTEKSRQAVLSPAESGGLTHALRALIAVRASERLGDEVMKDYYYGLFSACDDFYDFAGLVDPDTTPQDAWLAAVLGHADLLTRNPRSATQKHIEELRRAGVEEADIVRLAELAAFLGYQARLVAGLRLMEASR</sequence>
<evidence type="ECO:0000313" key="1">
    <source>
        <dbReference type="EMBL" id="NVP57473.1"/>
    </source>
</evidence>
<dbReference type="InterPro" id="IPR029032">
    <property type="entry name" value="AhpD-like"/>
</dbReference>
<dbReference type="Gene3D" id="1.20.1290.10">
    <property type="entry name" value="AhpD-like"/>
    <property type="match status" value="1"/>
</dbReference>
<dbReference type="SUPFAM" id="SSF69118">
    <property type="entry name" value="AhpD-like"/>
    <property type="match status" value="1"/>
</dbReference>